<evidence type="ECO:0000256" key="2">
    <source>
        <dbReference type="ARBA" id="ARBA00022898"/>
    </source>
</evidence>
<proteinExistence type="inferred from homology"/>
<comment type="cofactor">
    <cofactor evidence="1 8">
        <name>pyridoxal 5'-phosphate</name>
        <dbReference type="ChEBI" id="CHEBI:597326"/>
    </cofactor>
</comment>
<dbReference type="GO" id="GO:0047982">
    <property type="term" value="F:homocysteine desulfhydrase activity"/>
    <property type="evidence" value="ECO:0007669"/>
    <property type="project" value="UniProtKB-EC"/>
</dbReference>
<comment type="catalytic activity">
    <reaction evidence="6">
        <text>L-methionine + H2O = methanethiol + 2-oxobutanoate + NH4(+)</text>
        <dbReference type="Rhea" id="RHEA:23800"/>
        <dbReference type="ChEBI" id="CHEBI:15377"/>
        <dbReference type="ChEBI" id="CHEBI:16007"/>
        <dbReference type="ChEBI" id="CHEBI:16763"/>
        <dbReference type="ChEBI" id="CHEBI:28938"/>
        <dbReference type="ChEBI" id="CHEBI:57844"/>
        <dbReference type="EC" id="4.4.1.11"/>
    </reaction>
    <physiologicalReaction direction="left-to-right" evidence="6">
        <dbReference type="Rhea" id="RHEA:23801"/>
    </physiologicalReaction>
</comment>
<evidence type="ECO:0000256" key="8">
    <source>
        <dbReference type="RuleBase" id="RU362118"/>
    </source>
</evidence>
<dbReference type="GO" id="GO:0019343">
    <property type="term" value="P:cysteine biosynthetic process via cystathionine"/>
    <property type="evidence" value="ECO:0007669"/>
    <property type="project" value="TreeGrafter"/>
</dbReference>
<dbReference type="FunFam" id="3.40.640.10:FF:000046">
    <property type="entry name" value="Cystathionine gamma-lyase"/>
    <property type="match status" value="1"/>
</dbReference>
<keyword evidence="2 7" id="KW-0663">Pyridoxal phosphate</keyword>
<protein>
    <recommendedName>
        <fullName evidence="3">homocysteine desulfhydrase</fullName>
        <ecNumber evidence="3">4.4.1.2</ecNumber>
    </recommendedName>
    <alternativeName>
        <fullName evidence="4">Homocysteine desulfhydrase</fullName>
    </alternativeName>
</protein>
<evidence type="ECO:0000256" key="7">
    <source>
        <dbReference type="PIRSR" id="PIRSR001434-2"/>
    </source>
</evidence>
<dbReference type="Gene3D" id="3.90.1150.10">
    <property type="entry name" value="Aspartate Aminotransferase, domain 1"/>
    <property type="match status" value="1"/>
</dbReference>
<dbReference type="InterPro" id="IPR015424">
    <property type="entry name" value="PyrdxlP-dep_Trfase"/>
</dbReference>
<reference evidence="9 10" key="1">
    <citation type="submission" date="2019-03" db="EMBL/GenBank/DDBJ databases">
        <title>Genomic Encyclopedia of Type Strains, Phase III (KMG-III): the genomes of soil and plant-associated and newly described type strains.</title>
        <authorList>
            <person name="Whitman W."/>
        </authorList>
    </citation>
    <scope>NUCLEOTIDE SEQUENCE [LARGE SCALE GENOMIC DNA]</scope>
    <source>
        <strain evidence="9 10">VKM Ac-2573</strain>
    </source>
</reference>
<comment type="similarity">
    <text evidence="8">Belongs to the trans-sulfuration enzymes family.</text>
</comment>
<comment type="catalytic activity">
    <reaction evidence="5">
        <text>L-homocysteine + H2O = 2-oxobutanoate + hydrogen sulfide + NH4(+) + H(+)</text>
        <dbReference type="Rhea" id="RHEA:14501"/>
        <dbReference type="ChEBI" id="CHEBI:15377"/>
        <dbReference type="ChEBI" id="CHEBI:15378"/>
        <dbReference type="ChEBI" id="CHEBI:16763"/>
        <dbReference type="ChEBI" id="CHEBI:28938"/>
        <dbReference type="ChEBI" id="CHEBI:29919"/>
        <dbReference type="ChEBI" id="CHEBI:58199"/>
        <dbReference type="EC" id="4.4.1.2"/>
    </reaction>
    <physiologicalReaction direction="left-to-right" evidence="5">
        <dbReference type="Rhea" id="RHEA:14502"/>
    </physiologicalReaction>
</comment>
<evidence type="ECO:0000256" key="4">
    <source>
        <dbReference type="ARBA" id="ARBA00047199"/>
    </source>
</evidence>
<dbReference type="RefSeq" id="WP_134110861.1">
    <property type="nucleotide sequence ID" value="NZ_SODP01000004.1"/>
</dbReference>
<dbReference type="PANTHER" id="PTHR11808:SF85">
    <property type="entry name" value="CYSTATHIONINE GAMMA-LYASE-RELATED"/>
    <property type="match status" value="1"/>
</dbReference>
<keyword evidence="10" id="KW-1185">Reference proteome</keyword>
<organism evidence="9 10">
    <name type="scientific">Kribbella pratensis</name>
    <dbReference type="NCBI Taxonomy" id="2512112"/>
    <lineage>
        <taxon>Bacteria</taxon>
        <taxon>Bacillati</taxon>
        <taxon>Actinomycetota</taxon>
        <taxon>Actinomycetes</taxon>
        <taxon>Propionibacteriales</taxon>
        <taxon>Kribbellaceae</taxon>
        <taxon>Kribbella</taxon>
    </lineage>
</organism>
<evidence type="ECO:0000313" key="10">
    <source>
        <dbReference type="Proteomes" id="UP000295146"/>
    </source>
</evidence>
<dbReference type="GO" id="GO:0019346">
    <property type="term" value="P:transsulfuration"/>
    <property type="evidence" value="ECO:0007669"/>
    <property type="project" value="InterPro"/>
</dbReference>
<evidence type="ECO:0000256" key="3">
    <source>
        <dbReference type="ARBA" id="ARBA00047175"/>
    </source>
</evidence>
<dbReference type="Gene3D" id="3.40.640.10">
    <property type="entry name" value="Type I PLP-dependent aspartate aminotransferase-like (Major domain)"/>
    <property type="match status" value="1"/>
</dbReference>
<evidence type="ECO:0000256" key="6">
    <source>
        <dbReference type="ARBA" id="ARBA00052699"/>
    </source>
</evidence>
<sequence>MTQLDTRSVHAGRDDLAALGVHVPPIDLSTTYPLPDVNTGGASYDSLAQGRGPDGGSLVYQRLWNPTVARFEDALAELEHTDGAVAFGSGMAALTACLLAGVAAGRPHVVAVRPLYGGSDHLLSTGLLGTTVTYTQPSEVAGAIRPDTGVVIVETPANPTVALVDIAAVASAAGDVPVLVDNTFATPVLQQPARHGASLVLHSATKYLGGHGDVMGGVVAAGVEWVGRLRQIRAVTGGLLHPLAAYELHRGLQTLPVRVRAQQATAIKVADWLSAQPSVGEVYYPGLTDSQHLIGRQQSGPGAVLAFTISGGFEAASRVAGALKLITHAVSLGGVDTLIQHPAALTHRLVPAEAKPSDGLLRLSLGLEDPEDLTADLANALANALA</sequence>
<dbReference type="GO" id="GO:0030170">
    <property type="term" value="F:pyridoxal phosphate binding"/>
    <property type="evidence" value="ECO:0007669"/>
    <property type="project" value="InterPro"/>
</dbReference>
<evidence type="ECO:0000313" key="9">
    <source>
        <dbReference type="EMBL" id="TDW61105.1"/>
    </source>
</evidence>
<dbReference type="InterPro" id="IPR015422">
    <property type="entry name" value="PyrdxlP-dep_Trfase_small"/>
</dbReference>
<dbReference type="SUPFAM" id="SSF53383">
    <property type="entry name" value="PLP-dependent transferases"/>
    <property type="match status" value="1"/>
</dbReference>
<comment type="caution">
    <text evidence="9">The sequence shown here is derived from an EMBL/GenBank/DDBJ whole genome shotgun (WGS) entry which is preliminary data.</text>
</comment>
<dbReference type="EC" id="4.4.1.2" evidence="3"/>
<dbReference type="GO" id="GO:0018826">
    <property type="term" value="F:methionine gamma-lyase activity"/>
    <property type="evidence" value="ECO:0007669"/>
    <property type="project" value="UniProtKB-EC"/>
</dbReference>
<dbReference type="Pfam" id="PF01053">
    <property type="entry name" value="Cys_Met_Meta_PP"/>
    <property type="match status" value="1"/>
</dbReference>
<evidence type="ECO:0000256" key="5">
    <source>
        <dbReference type="ARBA" id="ARBA00048780"/>
    </source>
</evidence>
<accession>A0A4R8BTG4</accession>
<feature type="modified residue" description="N6-(pyridoxal phosphate)lysine" evidence="7">
    <location>
        <position position="206"/>
    </location>
</feature>
<dbReference type="PANTHER" id="PTHR11808">
    <property type="entry name" value="TRANS-SULFURATION ENZYME FAMILY MEMBER"/>
    <property type="match status" value="1"/>
</dbReference>
<dbReference type="Proteomes" id="UP000295146">
    <property type="component" value="Unassembled WGS sequence"/>
</dbReference>
<dbReference type="GO" id="GO:0004123">
    <property type="term" value="F:cystathionine gamma-lyase activity"/>
    <property type="evidence" value="ECO:0007669"/>
    <property type="project" value="TreeGrafter"/>
</dbReference>
<dbReference type="EMBL" id="SODP01000004">
    <property type="protein sequence ID" value="TDW61105.1"/>
    <property type="molecule type" value="Genomic_DNA"/>
</dbReference>
<dbReference type="InterPro" id="IPR015421">
    <property type="entry name" value="PyrdxlP-dep_Trfase_major"/>
</dbReference>
<dbReference type="GO" id="GO:0005737">
    <property type="term" value="C:cytoplasm"/>
    <property type="evidence" value="ECO:0007669"/>
    <property type="project" value="TreeGrafter"/>
</dbReference>
<name>A0A4R8BTG4_9ACTN</name>
<gene>
    <name evidence="9" type="ORF">EV653_7668</name>
</gene>
<evidence type="ECO:0000256" key="1">
    <source>
        <dbReference type="ARBA" id="ARBA00001933"/>
    </source>
</evidence>
<dbReference type="OrthoDB" id="9780685at2"/>
<dbReference type="AlphaFoldDB" id="A0A4R8BTG4"/>
<dbReference type="PIRSF" id="PIRSF001434">
    <property type="entry name" value="CGS"/>
    <property type="match status" value="1"/>
</dbReference>
<dbReference type="InterPro" id="IPR000277">
    <property type="entry name" value="Cys/Met-Metab_PyrdxlP-dep_enz"/>
</dbReference>